<protein>
    <recommendedName>
        <fullName evidence="5">Profilin</fullName>
    </recommendedName>
</protein>
<dbReference type="GO" id="GO:0005737">
    <property type="term" value="C:cytoplasm"/>
    <property type="evidence" value="ECO:0007669"/>
    <property type="project" value="TreeGrafter"/>
</dbReference>
<comment type="subcellular location">
    <subcellularLocation>
        <location evidence="1">Cytoplasm</location>
        <location evidence="1">Cytoskeleton</location>
    </subcellularLocation>
</comment>
<dbReference type="GO" id="GO:0032233">
    <property type="term" value="P:positive regulation of actin filament bundle assembly"/>
    <property type="evidence" value="ECO:0007669"/>
    <property type="project" value="TreeGrafter"/>
</dbReference>
<dbReference type="InterPro" id="IPR048278">
    <property type="entry name" value="PFN"/>
</dbReference>
<dbReference type="SMART" id="SM00392">
    <property type="entry name" value="PROF"/>
    <property type="match status" value="1"/>
</dbReference>
<dbReference type="GeneID" id="115457876"/>
<dbReference type="RefSeq" id="XP_030043403.1">
    <property type="nucleotide sequence ID" value="XM_030187543.1"/>
</dbReference>
<gene>
    <name evidence="7" type="primary">PFN1</name>
</gene>
<keyword evidence="3" id="KW-0963">Cytoplasm</keyword>
<dbReference type="OrthoDB" id="421374at2759"/>
<organism evidence="6 7">
    <name type="scientific">Microcaecilia unicolor</name>
    <dbReference type="NCBI Taxonomy" id="1415580"/>
    <lineage>
        <taxon>Eukaryota</taxon>
        <taxon>Metazoa</taxon>
        <taxon>Chordata</taxon>
        <taxon>Craniata</taxon>
        <taxon>Vertebrata</taxon>
        <taxon>Euteleostomi</taxon>
        <taxon>Amphibia</taxon>
        <taxon>Gymnophiona</taxon>
        <taxon>Siphonopidae</taxon>
        <taxon>Microcaecilia</taxon>
    </lineage>
</organism>
<dbReference type="GO" id="GO:0005856">
    <property type="term" value="C:cytoskeleton"/>
    <property type="evidence" value="ECO:0007669"/>
    <property type="project" value="UniProtKB-SubCell"/>
</dbReference>
<evidence type="ECO:0000256" key="4">
    <source>
        <dbReference type="ARBA" id="ARBA00023212"/>
    </source>
</evidence>
<dbReference type="PANTHER" id="PTHR13936">
    <property type="entry name" value="PROFILIN"/>
    <property type="match status" value="1"/>
</dbReference>
<evidence type="ECO:0000256" key="5">
    <source>
        <dbReference type="RuleBase" id="RU003909"/>
    </source>
</evidence>
<dbReference type="PRINTS" id="PR01639">
    <property type="entry name" value="PROFILINMAML"/>
</dbReference>
<dbReference type="KEGG" id="muo:115457876"/>
<proteinExistence type="inferred from homology"/>
<dbReference type="Proteomes" id="UP000515156">
    <property type="component" value="Chromosome 14"/>
</dbReference>
<sequence length="138" mass="14526">MSGWDGYIASLMATNSCQDAAIIGIEGTPCVWAAHPHGFLINCTPQEINMVTGKDRNAILIGGLTLGQQKISVIKDLFVEEGTIDARTKNSTGGPTYAVSINKTCKTLIIAVGKEGVHGGVLNSAVNSTVKYLRDAGY</sequence>
<dbReference type="AlphaFoldDB" id="A0A6P7WSP4"/>
<dbReference type="Gene3D" id="3.30.450.30">
    <property type="entry name" value="Dynein light chain 2a, cytoplasmic"/>
    <property type="match status" value="1"/>
</dbReference>
<evidence type="ECO:0000256" key="1">
    <source>
        <dbReference type="ARBA" id="ARBA00004245"/>
    </source>
</evidence>
<dbReference type="CDD" id="cd00148">
    <property type="entry name" value="PROF"/>
    <property type="match status" value="1"/>
</dbReference>
<evidence type="ECO:0000313" key="6">
    <source>
        <dbReference type="Proteomes" id="UP000515156"/>
    </source>
</evidence>
<dbReference type="SUPFAM" id="SSF55770">
    <property type="entry name" value="Profilin (actin-binding protein)"/>
    <property type="match status" value="1"/>
</dbReference>
<reference evidence="7" key="1">
    <citation type="submission" date="2025-08" db="UniProtKB">
        <authorList>
            <consortium name="RefSeq"/>
        </authorList>
    </citation>
    <scope>IDENTIFICATION</scope>
</reference>
<dbReference type="InterPro" id="IPR036140">
    <property type="entry name" value="PFN_sf"/>
</dbReference>
<dbReference type="InParanoid" id="A0A6P7WSP4"/>
<dbReference type="GO" id="GO:0030036">
    <property type="term" value="P:actin cytoskeleton organization"/>
    <property type="evidence" value="ECO:0007669"/>
    <property type="project" value="InterPro"/>
</dbReference>
<dbReference type="GO" id="GO:0003779">
    <property type="term" value="F:actin binding"/>
    <property type="evidence" value="ECO:0007669"/>
    <property type="project" value="UniProtKB-KW"/>
</dbReference>
<name>A0A6P7WSP4_9AMPH</name>
<comment type="similarity">
    <text evidence="2 5">Belongs to the profilin family.</text>
</comment>
<dbReference type="CTD" id="5216"/>
<evidence type="ECO:0000256" key="3">
    <source>
        <dbReference type="ARBA" id="ARBA00022490"/>
    </source>
</evidence>
<dbReference type="Pfam" id="PF00235">
    <property type="entry name" value="Profilin"/>
    <property type="match status" value="1"/>
</dbReference>
<dbReference type="InterPro" id="IPR005454">
    <property type="entry name" value="Profilin1/2/3_vertebrate"/>
</dbReference>
<keyword evidence="4" id="KW-0206">Cytoskeleton</keyword>
<evidence type="ECO:0000313" key="7">
    <source>
        <dbReference type="RefSeq" id="XP_030043403.1"/>
    </source>
</evidence>
<keyword evidence="6" id="KW-1185">Reference proteome</keyword>
<dbReference type="GO" id="GO:0030833">
    <property type="term" value="P:regulation of actin filament polymerization"/>
    <property type="evidence" value="ECO:0007669"/>
    <property type="project" value="TreeGrafter"/>
</dbReference>
<keyword evidence="5" id="KW-0009">Actin-binding</keyword>
<dbReference type="InterPro" id="IPR005455">
    <property type="entry name" value="PFN_euk"/>
</dbReference>
<accession>A0A6P7WSP4</accession>
<evidence type="ECO:0000256" key="2">
    <source>
        <dbReference type="ARBA" id="ARBA00010058"/>
    </source>
</evidence>